<feature type="non-terminal residue" evidence="2">
    <location>
        <position position="1"/>
    </location>
</feature>
<feature type="signal peptide" evidence="1">
    <location>
        <begin position="1"/>
        <end position="29"/>
    </location>
</feature>
<dbReference type="Proteomes" id="UP001642464">
    <property type="component" value="Unassembled WGS sequence"/>
</dbReference>
<proteinExistence type="predicted"/>
<organism evidence="2 3">
    <name type="scientific">Durusdinium trenchii</name>
    <dbReference type="NCBI Taxonomy" id="1381693"/>
    <lineage>
        <taxon>Eukaryota</taxon>
        <taxon>Sar</taxon>
        <taxon>Alveolata</taxon>
        <taxon>Dinophyceae</taxon>
        <taxon>Suessiales</taxon>
        <taxon>Symbiodiniaceae</taxon>
        <taxon>Durusdinium</taxon>
    </lineage>
</organism>
<protein>
    <submittedName>
        <fullName evidence="2">PDZ domain-containing protein</fullName>
    </submittedName>
</protein>
<dbReference type="EMBL" id="CAXAMM010020014">
    <property type="protein sequence ID" value="CAK9047091.1"/>
    <property type="molecule type" value="Genomic_DNA"/>
</dbReference>
<sequence>PSSSSLFLATPAAMAYRVLLVYLAVFGECQKCPSSNPECFETEDVILLSRKDRTDGDSDGMKPNDGVKLVKRLTDAAVPCTYSKTYAYPAGVKQQDSGGISQMDGRCTDAGEDYVDNTSTATCIFNSNSDGYDYDKWKASQACPYPAGATEYPIVTTQAQCEALFNDFIALGDTVTMNGRTYHTGIGHGVLNGVRGNCFTISYNGKYAVIFQVDIRSWSLEITLATLNYLLDDADP</sequence>
<comment type="caution">
    <text evidence="2">The sequence shown here is derived from an EMBL/GenBank/DDBJ whole genome shotgun (WGS) entry which is preliminary data.</text>
</comment>
<evidence type="ECO:0000313" key="3">
    <source>
        <dbReference type="Proteomes" id="UP001642464"/>
    </source>
</evidence>
<evidence type="ECO:0000313" key="2">
    <source>
        <dbReference type="EMBL" id="CAK9047091.1"/>
    </source>
</evidence>
<evidence type="ECO:0000256" key="1">
    <source>
        <dbReference type="SAM" id="SignalP"/>
    </source>
</evidence>
<keyword evidence="3" id="KW-1185">Reference proteome</keyword>
<feature type="chain" id="PRO_5047514779" evidence="1">
    <location>
        <begin position="30"/>
        <end position="236"/>
    </location>
</feature>
<feature type="non-terminal residue" evidence="2">
    <location>
        <position position="236"/>
    </location>
</feature>
<gene>
    <name evidence="2" type="ORF">SCF082_LOCUS26442</name>
</gene>
<keyword evidence="1" id="KW-0732">Signal</keyword>
<reference evidence="2 3" key="1">
    <citation type="submission" date="2024-02" db="EMBL/GenBank/DDBJ databases">
        <authorList>
            <person name="Chen Y."/>
            <person name="Shah S."/>
            <person name="Dougan E. K."/>
            <person name="Thang M."/>
            <person name="Chan C."/>
        </authorList>
    </citation>
    <scope>NUCLEOTIDE SEQUENCE [LARGE SCALE GENOMIC DNA]</scope>
</reference>
<accession>A0ABP0M7P5</accession>
<name>A0ABP0M7P5_9DINO</name>